<reference evidence="7 8" key="1">
    <citation type="submission" date="2019-02" db="EMBL/GenBank/DDBJ databases">
        <title>Genome sequencing of the rare red list fungi Dentipellis fragilis.</title>
        <authorList>
            <person name="Buettner E."/>
            <person name="Kellner H."/>
        </authorList>
    </citation>
    <scope>NUCLEOTIDE SEQUENCE [LARGE SCALE GENOMIC DNA]</scope>
    <source>
        <strain evidence="7 8">DSM 105465</strain>
    </source>
</reference>
<dbReference type="SUPFAM" id="SSF46785">
    <property type="entry name" value="Winged helix' DNA-binding domain"/>
    <property type="match status" value="1"/>
</dbReference>
<dbReference type="PANTHER" id="PTHR43712">
    <property type="entry name" value="PUTATIVE (AFU_ORTHOLOGUE AFUA_4G14580)-RELATED"/>
    <property type="match status" value="1"/>
</dbReference>
<dbReference type="PROSITE" id="PS51683">
    <property type="entry name" value="SAM_OMT_II"/>
    <property type="match status" value="1"/>
</dbReference>
<dbReference type="Pfam" id="PF00891">
    <property type="entry name" value="Methyltransf_2"/>
    <property type="match status" value="1"/>
</dbReference>
<evidence type="ECO:0000256" key="3">
    <source>
        <dbReference type="ARBA" id="ARBA00022691"/>
    </source>
</evidence>
<evidence type="ECO:0000256" key="1">
    <source>
        <dbReference type="ARBA" id="ARBA00022603"/>
    </source>
</evidence>
<evidence type="ECO:0000259" key="5">
    <source>
        <dbReference type="Pfam" id="PF00891"/>
    </source>
</evidence>
<dbReference type="InterPro" id="IPR016461">
    <property type="entry name" value="COMT-like"/>
</dbReference>
<keyword evidence="1" id="KW-0489">Methyltransferase</keyword>
<evidence type="ECO:0000313" key="8">
    <source>
        <dbReference type="Proteomes" id="UP000298327"/>
    </source>
</evidence>
<name>A0A4Y9YV85_9AGAM</name>
<protein>
    <submittedName>
        <fullName evidence="7">Uncharacterized protein</fullName>
    </submittedName>
</protein>
<dbReference type="InterPro" id="IPR036388">
    <property type="entry name" value="WH-like_DNA-bd_sf"/>
</dbReference>
<feature type="compositionally biased region" description="Acidic residues" evidence="4">
    <location>
        <begin position="1"/>
        <end position="14"/>
    </location>
</feature>
<proteinExistence type="predicted"/>
<dbReference type="Proteomes" id="UP000298327">
    <property type="component" value="Unassembled WGS sequence"/>
</dbReference>
<feature type="domain" description="O-methyltransferase dimerisation" evidence="6">
    <location>
        <begin position="171"/>
        <end position="247"/>
    </location>
</feature>
<dbReference type="Pfam" id="PF08100">
    <property type="entry name" value="Dimerisation"/>
    <property type="match status" value="1"/>
</dbReference>
<keyword evidence="8" id="KW-1185">Reference proteome</keyword>
<comment type="caution">
    <text evidence="7">The sequence shown here is derived from an EMBL/GenBank/DDBJ whole genome shotgun (WGS) entry which is preliminary data.</text>
</comment>
<sequence>SSSDAGDSDSDSDTETGPGDNDSDSPYVEGDIDEDDSALEPRELMARILSEPMPNAEIVGAADELDPGEVSIPEPEELGLVGRPPNTADASDFTMASTHQLVNLMQISLATLDKACASGGFHIPDLNEPFTPLSEAFRADPAAALAANTIVAAALQLAAILTPPQVSLYHAVGGHFKSAAVRICLESNVTEILREAGSQGLHVKEIAAKNGQDPGKLGRFLRFLAVNHVYREVFPDVFANTRISSMLDSMKSTKDIYANPESKYDNTVGLAALVGHHLDEPFKGSSYAWETLSDPETSHSGDPTASAFARAFDIKGTMWDFYERPEEQYRQRRFDAAMQSTLALQPADAILAAYDWKNIAPKSVVVDVGGGVGASAFPLAENFHELRIVIQDRPDVINHAEKVWSAKMPEAVTSGRVKLEAHDFFTAQPMRDVSVFLLKQIMHDWSDEYCTKILKCLRNAAGPTTKLIIVDSVVPYACHDPGADGTKAIAGQVPVEAPAPLLANFGAVNEMCYNLDINMFVLFNSQERTFHHFRLLLSEAGWELTVCVKFNTDSASAQALMHMGYRSVSGNCT</sequence>
<dbReference type="Gene3D" id="1.10.10.10">
    <property type="entry name" value="Winged helix-like DNA-binding domain superfamily/Winged helix DNA-binding domain"/>
    <property type="match status" value="1"/>
</dbReference>
<dbReference type="GO" id="GO:0008171">
    <property type="term" value="F:O-methyltransferase activity"/>
    <property type="evidence" value="ECO:0007669"/>
    <property type="project" value="InterPro"/>
</dbReference>
<dbReference type="SUPFAM" id="SSF53335">
    <property type="entry name" value="S-adenosyl-L-methionine-dependent methyltransferases"/>
    <property type="match status" value="1"/>
</dbReference>
<evidence type="ECO:0000259" key="6">
    <source>
        <dbReference type="Pfam" id="PF08100"/>
    </source>
</evidence>
<keyword evidence="3" id="KW-0949">S-adenosyl-L-methionine</keyword>
<evidence type="ECO:0000256" key="4">
    <source>
        <dbReference type="SAM" id="MobiDB-lite"/>
    </source>
</evidence>
<dbReference type="InterPro" id="IPR029063">
    <property type="entry name" value="SAM-dependent_MTases_sf"/>
</dbReference>
<dbReference type="InterPro" id="IPR036390">
    <property type="entry name" value="WH_DNA-bd_sf"/>
</dbReference>
<dbReference type="STRING" id="205917.A0A4Y9YV85"/>
<feature type="region of interest" description="Disordered" evidence="4">
    <location>
        <begin position="1"/>
        <end position="39"/>
    </location>
</feature>
<dbReference type="AlphaFoldDB" id="A0A4Y9YV85"/>
<evidence type="ECO:0000313" key="7">
    <source>
        <dbReference type="EMBL" id="TFY66486.1"/>
    </source>
</evidence>
<gene>
    <name evidence="7" type="ORF">EVG20_g4597</name>
</gene>
<feature type="domain" description="O-methyltransferase C-terminal" evidence="5">
    <location>
        <begin position="289"/>
        <end position="481"/>
    </location>
</feature>
<feature type="non-terminal residue" evidence="7">
    <location>
        <position position="1"/>
    </location>
</feature>
<dbReference type="OrthoDB" id="2410195at2759"/>
<dbReference type="EMBL" id="SEOQ01000243">
    <property type="protein sequence ID" value="TFY66486.1"/>
    <property type="molecule type" value="Genomic_DNA"/>
</dbReference>
<dbReference type="Gene3D" id="3.40.50.150">
    <property type="entry name" value="Vaccinia Virus protein VP39"/>
    <property type="match status" value="1"/>
</dbReference>
<keyword evidence="2" id="KW-0808">Transferase</keyword>
<evidence type="ECO:0000256" key="2">
    <source>
        <dbReference type="ARBA" id="ARBA00022679"/>
    </source>
</evidence>
<dbReference type="InterPro" id="IPR012967">
    <property type="entry name" value="COMT_dimerisation"/>
</dbReference>
<dbReference type="PANTHER" id="PTHR43712:SF2">
    <property type="entry name" value="O-METHYLTRANSFERASE CICE"/>
    <property type="match status" value="1"/>
</dbReference>
<dbReference type="InterPro" id="IPR001077">
    <property type="entry name" value="COMT_C"/>
</dbReference>
<organism evidence="7 8">
    <name type="scientific">Dentipellis fragilis</name>
    <dbReference type="NCBI Taxonomy" id="205917"/>
    <lineage>
        <taxon>Eukaryota</taxon>
        <taxon>Fungi</taxon>
        <taxon>Dikarya</taxon>
        <taxon>Basidiomycota</taxon>
        <taxon>Agaricomycotina</taxon>
        <taxon>Agaricomycetes</taxon>
        <taxon>Russulales</taxon>
        <taxon>Hericiaceae</taxon>
        <taxon>Dentipellis</taxon>
    </lineage>
</organism>
<dbReference type="GO" id="GO:0032259">
    <property type="term" value="P:methylation"/>
    <property type="evidence" value="ECO:0007669"/>
    <property type="project" value="UniProtKB-KW"/>
</dbReference>
<accession>A0A4Y9YV85</accession>